<reference evidence="9" key="1">
    <citation type="submission" date="2021-05" db="EMBL/GenBank/DDBJ databases">
        <title>The genome of the haptophyte Pavlova lutheri (Diacronema luteri, Pavlovales) - a model for lipid biosynthesis in eukaryotic algae.</title>
        <authorList>
            <person name="Hulatt C.J."/>
            <person name="Posewitz M.C."/>
        </authorList>
    </citation>
    <scope>NUCLEOTIDE SEQUENCE</scope>
    <source>
        <strain evidence="9">NIVA-4/92</strain>
    </source>
</reference>
<evidence type="ECO:0000313" key="10">
    <source>
        <dbReference type="Proteomes" id="UP000751190"/>
    </source>
</evidence>
<comment type="caution">
    <text evidence="9">The sequence shown here is derived from an EMBL/GenBank/DDBJ whole genome shotgun (WGS) entry which is preliminary data.</text>
</comment>
<evidence type="ECO:0000259" key="8">
    <source>
        <dbReference type="Pfam" id="PF01699"/>
    </source>
</evidence>
<dbReference type="OMA" id="AICIMCI"/>
<feature type="transmembrane region" description="Helical" evidence="7">
    <location>
        <begin position="707"/>
        <end position="726"/>
    </location>
</feature>
<organism evidence="9 10">
    <name type="scientific">Diacronema lutheri</name>
    <name type="common">Unicellular marine alga</name>
    <name type="synonym">Monochrysis lutheri</name>
    <dbReference type="NCBI Taxonomy" id="2081491"/>
    <lineage>
        <taxon>Eukaryota</taxon>
        <taxon>Haptista</taxon>
        <taxon>Haptophyta</taxon>
        <taxon>Pavlovophyceae</taxon>
        <taxon>Pavlovales</taxon>
        <taxon>Pavlovaceae</taxon>
        <taxon>Diacronema</taxon>
    </lineage>
</organism>
<feature type="transmembrane region" description="Helical" evidence="7">
    <location>
        <begin position="160"/>
        <end position="181"/>
    </location>
</feature>
<keyword evidence="10" id="KW-1185">Reference proteome</keyword>
<evidence type="ECO:0000256" key="1">
    <source>
        <dbReference type="ARBA" id="ARBA00004127"/>
    </source>
</evidence>
<dbReference type="AlphaFoldDB" id="A0A8J5XLQ7"/>
<accession>A0A8J5XLQ7</accession>
<dbReference type="InterPro" id="IPR004836">
    <property type="entry name" value="Na_Ca_Ex"/>
</dbReference>
<dbReference type="Pfam" id="PF01699">
    <property type="entry name" value="Na_Ca_ex"/>
    <property type="match status" value="2"/>
</dbReference>
<dbReference type="InterPro" id="IPR044880">
    <property type="entry name" value="NCX_ion-bd_dom_sf"/>
</dbReference>
<comment type="subcellular location">
    <subcellularLocation>
        <location evidence="1">Endomembrane system</location>
        <topology evidence="1">Multi-pass membrane protein</topology>
    </subcellularLocation>
</comment>
<evidence type="ECO:0000256" key="4">
    <source>
        <dbReference type="ARBA" id="ARBA00022989"/>
    </source>
</evidence>
<feature type="transmembrane region" description="Helical" evidence="7">
    <location>
        <begin position="86"/>
        <end position="105"/>
    </location>
</feature>
<evidence type="ECO:0000256" key="6">
    <source>
        <dbReference type="ARBA" id="ARBA00023136"/>
    </source>
</evidence>
<gene>
    <name evidence="9" type="ORF">KFE25_002182</name>
</gene>
<keyword evidence="3 7" id="KW-0812">Transmembrane</keyword>
<keyword evidence="5" id="KW-0406">Ion transport</keyword>
<feature type="domain" description="Sodium/calcium exchanger membrane region" evidence="8">
    <location>
        <begin position="543"/>
        <end position="722"/>
    </location>
</feature>
<feature type="domain" description="Sodium/calcium exchanger membrane region" evidence="8">
    <location>
        <begin position="39"/>
        <end position="205"/>
    </location>
</feature>
<dbReference type="PANTHER" id="PTHR11878:SF65">
    <property type="entry name" value="NA_CA-EXCHANGE PROTEIN, ISOFORM G"/>
    <property type="match status" value="1"/>
</dbReference>
<protein>
    <recommendedName>
        <fullName evidence="8">Sodium/calcium exchanger membrane region domain-containing protein</fullName>
    </recommendedName>
</protein>
<feature type="transmembrane region" description="Helical" evidence="7">
    <location>
        <begin position="667"/>
        <end position="686"/>
    </location>
</feature>
<dbReference type="GO" id="GO:0005432">
    <property type="term" value="F:calcium:sodium antiporter activity"/>
    <property type="evidence" value="ECO:0007669"/>
    <property type="project" value="InterPro"/>
</dbReference>
<dbReference type="GO" id="GO:0098703">
    <property type="term" value="P:calcium ion import across plasma membrane"/>
    <property type="evidence" value="ECO:0007669"/>
    <property type="project" value="TreeGrafter"/>
</dbReference>
<feature type="transmembrane region" description="Helical" evidence="7">
    <location>
        <begin position="187"/>
        <end position="209"/>
    </location>
</feature>
<dbReference type="EMBL" id="JAGTXO010000008">
    <property type="protein sequence ID" value="KAG8466426.1"/>
    <property type="molecule type" value="Genomic_DNA"/>
</dbReference>
<keyword evidence="2" id="KW-0813">Transport</keyword>
<keyword evidence="4 7" id="KW-1133">Transmembrane helix</keyword>
<evidence type="ECO:0000256" key="3">
    <source>
        <dbReference type="ARBA" id="ARBA00022692"/>
    </source>
</evidence>
<evidence type="ECO:0000256" key="5">
    <source>
        <dbReference type="ARBA" id="ARBA00023065"/>
    </source>
</evidence>
<dbReference type="OrthoDB" id="418484at2759"/>
<sequence length="729" mass="77744">MVEDASAICHAGGEGGFFLPLFGNELELGWHPWVRALLYALGLLYAFFGVSIVSDIFMESIDVITSQTHWVDVVDPVTKAKSRQKVLIWNATVANLSLMALGTSAPEILLNVVEVVGKGFHAGELGPSTIVGSAAFNFLVIIAVCIVAVPDGEERRIRSFATFVVTTVTSLLAYGWMYVAVSVSSPNVITIGEAAVTFLCLPLLVLAGYHADIGTFGYNDEAEVDEDMEERTGIALRERTMMLESFDPESMRLAMASHMEWLKSREEKSGRNGRLTVQQLAQLAAADLGLSHIKSRAYYRVHLSRSTYGAKRNELVSDAEVADQRAGASGGAAADGGEGGAGGAGGGAGAEILFIVPQKLRRGTTRARDKEATLQKTASRVAEKVGHTVHQTSKRVSLICCGGDAARAPPAVAASEPPREEETRRPSHDLRNVLRVATDRRLLAHVEHRSDDARAGRGADGAPVVRLQLALDGDSHAEDEPVWRLWRQHVVDAVLPHGAADVDTGLAMPPTRVDVALHVVSLPWKLLTALVCPPASWRGGVPCFGMTLALVGLLTALISDLASILGCIVGIPDPVTAITLVAVGTSVPDTFASRIAAINEPTADASITNVTGSNSVNVFIGLGLPWLFASFYWRLTGPTADWAARYPDVAAQQPPGRAVYVLVGGDLGFSVILFWACCLLGVLIILMRRFTLGAELGGPRCAKYASAALLFSLWLSYIAVVTLRLFGAI</sequence>
<dbReference type="GO" id="GO:0012505">
    <property type="term" value="C:endomembrane system"/>
    <property type="evidence" value="ECO:0007669"/>
    <property type="project" value="UniProtKB-SubCell"/>
</dbReference>
<dbReference type="PRINTS" id="PR01259">
    <property type="entry name" value="NACAEXCHNGR"/>
</dbReference>
<feature type="transmembrane region" description="Helical" evidence="7">
    <location>
        <begin position="125"/>
        <end position="148"/>
    </location>
</feature>
<dbReference type="Gene3D" id="1.20.1420.30">
    <property type="entry name" value="NCX, central ion-binding region"/>
    <property type="match status" value="2"/>
</dbReference>
<dbReference type="InterPro" id="IPR051171">
    <property type="entry name" value="CaCA"/>
</dbReference>
<evidence type="ECO:0000313" key="9">
    <source>
        <dbReference type="EMBL" id="KAG8466426.1"/>
    </source>
</evidence>
<feature type="transmembrane region" description="Helical" evidence="7">
    <location>
        <begin position="36"/>
        <end position="57"/>
    </location>
</feature>
<dbReference type="InterPro" id="IPR004837">
    <property type="entry name" value="NaCa_Exmemb"/>
</dbReference>
<evidence type="ECO:0000256" key="7">
    <source>
        <dbReference type="SAM" id="Phobius"/>
    </source>
</evidence>
<dbReference type="PANTHER" id="PTHR11878">
    <property type="entry name" value="SODIUM/CALCIUM EXCHANGER"/>
    <property type="match status" value="1"/>
</dbReference>
<evidence type="ECO:0000256" key="2">
    <source>
        <dbReference type="ARBA" id="ARBA00022448"/>
    </source>
</evidence>
<dbReference type="GO" id="GO:0016020">
    <property type="term" value="C:membrane"/>
    <property type="evidence" value="ECO:0007669"/>
    <property type="project" value="InterPro"/>
</dbReference>
<dbReference type="Proteomes" id="UP000751190">
    <property type="component" value="Unassembled WGS sequence"/>
</dbReference>
<keyword evidence="6 7" id="KW-0472">Membrane</keyword>
<name>A0A8J5XLQ7_DIALT</name>
<proteinExistence type="predicted"/>